<dbReference type="InterPro" id="IPR027267">
    <property type="entry name" value="AH/BAR_dom_sf"/>
</dbReference>
<keyword evidence="7" id="KW-1185">Reference proteome</keyword>
<evidence type="ECO:0000259" key="4">
    <source>
        <dbReference type="PROSITE" id="PS50002"/>
    </source>
</evidence>
<dbReference type="SUPFAM" id="SSF50044">
    <property type="entry name" value="SH3-domain"/>
    <property type="match status" value="1"/>
</dbReference>
<sequence length="437" mass="48464">MKGIGKAFARTPHLLTSKVGMSKKSTDPEFDDFSRKFATMEDTVEKMIKDCKKFNEAVISLFTSGAGFASHFSILFHPIVGEYDIIGKHPEAADTVRNVDSYQVALEELRQSISPELELIESRIVAPTKELQTIMKAIRKSITKRDHKLTDYDRFNNSLTKLRDKKEKSLNDEKNLFKLEQDFELATNEYDYINNAMKQDLPRFMVLATQFIDPLFHSFFYMQLNIFYLILEKMNGFAEGKYEVSVPGAQISSDYEDKRTDAWEKIENLSITKRIISTSKMLQANRGTPPGGKPGLDRSTSSASTSTTSTASRSVAPSFVKKAPPPPPGASAPAPPPPYTPASQASSQSSIGAAAMAAAAKRAPPPPPPLKSKPKVEPPREYVVAMYDFAPQADGDLGFNEGDQIEIVEKTASSEDWWTGRLRGQQGVFPGNYVRPA</sequence>
<feature type="region of interest" description="Disordered" evidence="3">
    <location>
        <begin position="280"/>
        <end position="376"/>
    </location>
</feature>
<proteinExistence type="predicted"/>
<dbReference type="PROSITE" id="PS50002">
    <property type="entry name" value="SH3"/>
    <property type="match status" value="1"/>
</dbReference>
<dbReference type="STRING" id="50990.A0A4Y7QNT1"/>
<feature type="compositionally biased region" description="Low complexity" evidence="3">
    <location>
        <begin position="341"/>
        <end position="362"/>
    </location>
</feature>
<dbReference type="Proteomes" id="UP000294933">
    <property type="component" value="Unassembled WGS sequence"/>
</dbReference>
<dbReference type="GO" id="GO:1990528">
    <property type="term" value="C:Rvs161p-Rvs167p complex"/>
    <property type="evidence" value="ECO:0007669"/>
    <property type="project" value="TreeGrafter"/>
</dbReference>
<feature type="compositionally biased region" description="Pro residues" evidence="3">
    <location>
        <begin position="323"/>
        <end position="340"/>
    </location>
</feature>
<evidence type="ECO:0000256" key="2">
    <source>
        <dbReference type="PROSITE-ProRule" id="PRU00192"/>
    </source>
</evidence>
<dbReference type="PROSITE" id="PS51021">
    <property type="entry name" value="BAR"/>
    <property type="match status" value="1"/>
</dbReference>
<keyword evidence="1 2" id="KW-0728">SH3 domain</keyword>
<evidence type="ECO:0000256" key="1">
    <source>
        <dbReference type="ARBA" id="ARBA00022443"/>
    </source>
</evidence>
<dbReference type="Gene3D" id="1.20.1270.60">
    <property type="entry name" value="Arfaptin homology (AH) domain/BAR domain"/>
    <property type="match status" value="1"/>
</dbReference>
<dbReference type="EMBL" id="ML170157">
    <property type="protein sequence ID" value="TDL28958.1"/>
    <property type="molecule type" value="Genomic_DNA"/>
</dbReference>
<evidence type="ECO:0000313" key="7">
    <source>
        <dbReference type="Proteomes" id="UP000294933"/>
    </source>
</evidence>
<dbReference type="GO" id="GO:0051666">
    <property type="term" value="P:actin cortical patch localization"/>
    <property type="evidence" value="ECO:0007669"/>
    <property type="project" value="InterPro"/>
</dbReference>
<dbReference type="InterPro" id="IPR001452">
    <property type="entry name" value="SH3_domain"/>
</dbReference>
<dbReference type="GO" id="GO:0097320">
    <property type="term" value="P:plasma membrane tubulation"/>
    <property type="evidence" value="ECO:0007669"/>
    <property type="project" value="TreeGrafter"/>
</dbReference>
<dbReference type="CDD" id="cd07599">
    <property type="entry name" value="BAR_Rvs167p"/>
    <property type="match status" value="1"/>
</dbReference>
<dbReference type="InterPro" id="IPR046982">
    <property type="entry name" value="BIN3/RVS161-like"/>
</dbReference>
<dbReference type="GO" id="GO:0043332">
    <property type="term" value="C:mating projection tip"/>
    <property type="evidence" value="ECO:0007669"/>
    <property type="project" value="TreeGrafter"/>
</dbReference>
<name>A0A4Y7QNT1_9AGAM</name>
<protein>
    <submittedName>
        <fullName evidence="6">BAR-domain-containing protein</fullName>
    </submittedName>
</protein>
<dbReference type="PRINTS" id="PR00452">
    <property type="entry name" value="SH3DOMAIN"/>
</dbReference>
<accession>A0A4Y7QNT1</accession>
<feature type="compositionally biased region" description="Low complexity" evidence="3">
    <location>
        <begin position="298"/>
        <end position="322"/>
    </location>
</feature>
<dbReference type="GO" id="GO:0008289">
    <property type="term" value="F:lipid binding"/>
    <property type="evidence" value="ECO:0007669"/>
    <property type="project" value="TreeGrafter"/>
</dbReference>
<dbReference type="VEuPathDB" id="FungiDB:BD410DRAFT_893870"/>
<dbReference type="AlphaFoldDB" id="A0A4Y7QNT1"/>
<dbReference type="PANTHER" id="PTHR47174">
    <property type="entry name" value="BRIDGING INTEGRATOR 3"/>
    <property type="match status" value="1"/>
</dbReference>
<dbReference type="SMART" id="SM00721">
    <property type="entry name" value="BAR"/>
    <property type="match status" value="1"/>
</dbReference>
<dbReference type="FunFam" id="2.30.30.40:FF:000100">
    <property type="entry name" value="SH3 domain-containing YSC84-like protein 1"/>
    <property type="match status" value="1"/>
</dbReference>
<evidence type="ECO:0000313" key="6">
    <source>
        <dbReference type="EMBL" id="TDL28958.1"/>
    </source>
</evidence>
<dbReference type="Pfam" id="PF00018">
    <property type="entry name" value="SH3_1"/>
    <property type="match status" value="1"/>
</dbReference>
<dbReference type="GO" id="GO:0006897">
    <property type="term" value="P:endocytosis"/>
    <property type="evidence" value="ECO:0007669"/>
    <property type="project" value="InterPro"/>
</dbReference>
<dbReference type="InterPro" id="IPR004148">
    <property type="entry name" value="BAR_dom"/>
</dbReference>
<reference evidence="6 7" key="1">
    <citation type="submission" date="2018-06" db="EMBL/GenBank/DDBJ databases">
        <title>A transcriptomic atlas of mushroom development highlights an independent origin of complex multicellularity.</title>
        <authorList>
            <consortium name="DOE Joint Genome Institute"/>
            <person name="Krizsan K."/>
            <person name="Almasi E."/>
            <person name="Merenyi Z."/>
            <person name="Sahu N."/>
            <person name="Viragh M."/>
            <person name="Koszo T."/>
            <person name="Mondo S."/>
            <person name="Kiss B."/>
            <person name="Balint B."/>
            <person name="Kues U."/>
            <person name="Barry K."/>
            <person name="Hegedus J.C."/>
            <person name="Henrissat B."/>
            <person name="Johnson J."/>
            <person name="Lipzen A."/>
            <person name="Ohm R."/>
            <person name="Nagy I."/>
            <person name="Pangilinan J."/>
            <person name="Yan J."/>
            <person name="Xiong Y."/>
            <person name="Grigoriev I.V."/>
            <person name="Hibbett D.S."/>
            <person name="Nagy L.G."/>
        </authorList>
    </citation>
    <scope>NUCLEOTIDE SEQUENCE [LARGE SCALE GENOMIC DNA]</scope>
    <source>
        <strain evidence="6 7">SZMC22713</strain>
    </source>
</reference>
<dbReference type="SUPFAM" id="SSF103657">
    <property type="entry name" value="BAR/IMD domain-like"/>
    <property type="match status" value="1"/>
</dbReference>
<dbReference type="Pfam" id="PF03114">
    <property type="entry name" value="BAR"/>
    <property type="match status" value="1"/>
</dbReference>
<organism evidence="6 7">
    <name type="scientific">Rickenella mellea</name>
    <dbReference type="NCBI Taxonomy" id="50990"/>
    <lineage>
        <taxon>Eukaryota</taxon>
        <taxon>Fungi</taxon>
        <taxon>Dikarya</taxon>
        <taxon>Basidiomycota</taxon>
        <taxon>Agaricomycotina</taxon>
        <taxon>Agaricomycetes</taxon>
        <taxon>Hymenochaetales</taxon>
        <taxon>Rickenellaceae</taxon>
        <taxon>Rickenella</taxon>
    </lineage>
</organism>
<feature type="domain" description="SH3" evidence="4">
    <location>
        <begin position="378"/>
        <end position="437"/>
    </location>
</feature>
<dbReference type="PANTHER" id="PTHR47174:SF1">
    <property type="entry name" value="REDUCED VIABILITY UPON STARVATION PROTEIN 167"/>
    <property type="match status" value="1"/>
</dbReference>
<dbReference type="GO" id="GO:0030479">
    <property type="term" value="C:actin cortical patch"/>
    <property type="evidence" value="ECO:0007669"/>
    <property type="project" value="TreeGrafter"/>
</dbReference>
<dbReference type="SMART" id="SM00326">
    <property type="entry name" value="SH3"/>
    <property type="match status" value="1"/>
</dbReference>
<feature type="domain" description="BAR" evidence="5">
    <location>
        <begin position="15"/>
        <end position="247"/>
    </location>
</feature>
<gene>
    <name evidence="6" type="ORF">BD410DRAFT_893870</name>
</gene>
<dbReference type="GO" id="GO:0031097">
    <property type="term" value="C:medial cortex"/>
    <property type="evidence" value="ECO:0007669"/>
    <property type="project" value="TreeGrafter"/>
</dbReference>
<dbReference type="OrthoDB" id="2159336at2759"/>
<evidence type="ECO:0000259" key="5">
    <source>
        <dbReference type="PROSITE" id="PS51021"/>
    </source>
</evidence>
<evidence type="ECO:0000256" key="3">
    <source>
        <dbReference type="SAM" id="MobiDB-lite"/>
    </source>
</evidence>
<dbReference type="Gene3D" id="2.30.30.40">
    <property type="entry name" value="SH3 Domains"/>
    <property type="match status" value="1"/>
</dbReference>
<dbReference type="InterPro" id="IPR036028">
    <property type="entry name" value="SH3-like_dom_sf"/>
</dbReference>